<accession>A0A455W9W0</accession>
<name>A0A455W9W0_MARNT</name>
<evidence type="ECO:0000313" key="1">
    <source>
        <dbReference type="EMBL" id="BBJ02228.1"/>
    </source>
</evidence>
<sequence>MIMLTLSVALGIVALGVFAYLALKFAGEWQLRNKMMEKARRLERQGVKPAGSSLSHGMCLHKTTSKIIPDQMESLVWYKRLMD</sequence>
<proteinExistence type="predicted"/>
<dbReference type="EMBL" id="AP019537">
    <property type="protein sequence ID" value="BBJ02228.1"/>
    <property type="molecule type" value="Genomic_DNA"/>
</dbReference>
<protein>
    <submittedName>
        <fullName evidence="1">Uncharacterized protein</fullName>
    </submittedName>
</protein>
<gene>
    <name evidence="1" type="ORF">YBY_00760</name>
</gene>
<organism evidence="1">
    <name type="scientific">Marinobacter nauticus</name>
    <name type="common">Marinobacter hydrocarbonoclasticus</name>
    <name type="synonym">Marinobacter aquaeolei</name>
    <dbReference type="NCBI Taxonomy" id="2743"/>
    <lineage>
        <taxon>Bacteria</taxon>
        <taxon>Pseudomonadati</taxon>
        <taxon>Pseudomonadota</taxon>
        <taxon>Gammaproteobacteria</taxon>
        <taxon>Pseudomonadales</taxon>
        <taxon>Marinobacteraceae</taxon>
        <taxon>Marinobacter</taxon>
    </lineage>
</organism>
<dbReference type="AlphaFoldDB" id="A0A455W9W0"/>
<reference evidence="1" key="1">
    <citation type="submission" date="2019-03" db="EMBL/GenBank/DDBJ databases">
        <title>Whole genome analysis of nitrate-reducing bacteria Marinobacter hydrocarbonoclasticus YB03.</title>
        <authorList>
            <person name="Azam A.H."/>
            <person name="Yuk S.R."/>
            <person name="Kamarisima K."/>
            <person name="Miyanaga K."/>
            <person name="Tanji Y."/>
        </authorList>
    </citation>
    <scope>NUCLEOTIDE SEQUENCE</scope>
    <source>
        <strain evidence="1">YB03</strain>
    </source>
</reference>